<accession>A0A5N6H4T6</accession>
<dbReference type="EMBL" id="ML734573">
    <property type="protein sequence ID" value="KAB8249285.1"/>
    <property type="molecule type" value="Genomic_DNA"/>
</dbReference>
<dbReference type="Gene3D" id="3.40.50.300">
    <property type="entry name" value="P-loop containing nucleotide triphosphate hydrolases"/>
    <property type="match status" value="2"/>
</dbReference>
<reference evidence="2" key="1">
    <citation type="submission" date="2019-04" db="EMBL/GenBank/DDBJ databases">
        <title>Friends and foes A comparative genomics study of 23 Aspergillus species from section Flavi.</title>
        <authorList>
            <consortium name="DOE Joint Genome Institute"/>
            <person name="Kjaerbolling I."/>
            <person name="Vesth T."/>
            <person name="Frisvad J.C."/>
            <person name="Nybo J.L."/>
            <person name="Theobald S."/>
            <person name="Kildgaard S."/>
            <person name="Isbrandt T."/>
            <person name="Kuo A."/>
            <person name="Sato A."/>
            <person name="Lyhne E.K."/>
            <person name="Kogle M.E."/>
            <person name="Wiebenga A."/>
            <person name="Kun R.S."/>
            <person name="Lubbers R.J."/>
            <person name="Makela M.R."/>
            <person name="Barry K."/>
            <person name="Chovatia M."/>
            <person name="Clum A."/>
            <person name="Daum C."/>
            <person name="Haridas S."/>
            <person name="He G."/>
            <person name="LaButti K."/>
            <person name="Lipzen A."/>
            <person name="Mondo S."/>
            <person name="Riley R."/>
            <person name="Salamov A."/>
            <person name="Simmons B.A."/>
            <person name="Magnuson J.K."/>
            <person name="Henrissat B."/>
            <person name="Mortensen U.H."/>
            <person name="Larsen T.O."/>
            <person name="Devries R.P."/>
            <person name="Grigoriev I.V."/>
            <person name="Machida M."/>
            <person name="Baker S.E."/>
            <person name="Andersen M.R."/>
        </authorList>
    </citation>
    <scope>NUCLEOTIDE SEQUENCE [LARGE SCALE GENOMIC DNA]</scope>
    <source>
        <strain evidence="2">CBS 121.62</strain>
    </source>
</reference>
<sequence length="286" mass="31681">MDAVYAQVVESIYSRAIIHDKPRFLVAIAGAPGSGKTTLANALTERLNAMPASIRRHTVCVPMDGFHLSRAELDQLPNREEAYVRRGAPWTFDVSGFITFVQRLRKWAEKDTSPFHNQTTPPPSPSSSEILYAPSFDHEKKDPVTDGISITPDTSIIILEVAGRGIYGRLSRFEYQIPTSILLIRKASVPAVPLLPRLNKEINDLEVSYEDLGRDNILWNEELGSNADNEMPLLLSLGTGNIWPGQTSTATKRVAVTPGNGCRRRQNHNSVGITKCIALMEQPLHD</sequence>
<protein>
    <submittedName>
        <fullName evidence="2">P-loop containing nucleoside triphosphate hydrolase protein</fullName>
    </submittedName>
</protein>
<dbReference type="SUPFAM" id="SSF52540">
    <property type="entry name" value="P-loop containing nucleoside triphosphate hydrolases"/>
    <property type="match status" value="1"/>
</dbReference>
<dbReference type="Proteomes" id="UP000325434">
    <property type="component" value="Unassembled WGS sequence"/>
</dbReference>
<proteinExistence type="predicted"/>
<dbReference type="VEuPathDB" id="FungiDB:F9C07_2284649"/>
<keyword evidence="2" id="KW-0378">Hydrolase</keyword>
<dbReference type="AlphaFoldDB" id="A0A5N6H4T6"/>
<feature type="region of interest" description="Disordered" evidence="1">
    <location>
        <begin position="112"/>
        <end position="131"/>
    </location>
</feature>
<dbReference type="PANTHER" id="PTHR10285">
    <property type="entry name" value="URIDINE KINASE"/>
    <property type="match status" value="1"/>
</dbReference>
<dbReference type="InterPro" id="IPR027417">
    <property type="entry name" value="P-loop_NTPase"/>
</dbReference>
<dbReference type="VEuPathDB" id="FungiDB:AFLA_004928"/>
<gene>
    <name evidence="2" type="ORF">BDV35DRAFT_378398</name>
</gene>
<name>A0A5N6H4T6_ASPFL</name>
<dbReference type="GO" id="GO:0016787">
    <property type="term" value="F:hydrolase activity"/>
    <property type="evidence" value="ECO:0007669"/>
    <property type="project" value="UniProtKB-KW"/>
</dbReference>
<organism evidence="2">
    <name type="scientific">Aspergillus flavus</name>
    <dbReference type="NCBI Taxonomy" id="5059"/>
    <lineage>
        <taxon>Eukaryota</taxon>
        <taxon>Fungi</taxon>
        <taxon>Dikarya</taxon>
        <taxon>Ascomycota</taxon>
        <taxon>Pezizomycotina</taxon>
        <taxon>Eurotiomycetes</taxon>
        <taxon>Eurotiomycetidae</taxon>
        <taxon>Eurotiales</taxon>
        <taxon>Aspergillaceae</taxon>
        <taxon>Aspergillus</taxon>
        <taxon>Aspergillus subgen. Circumdati</taxon>
    </lineage>
</organism>
<evidence type="ECO:0000256" key="1">
    <source>
        <dbReference type="SAM" id="MobiDB-lite"/>
    </source>
</evidence>
<evidence type="ECO:0000313" key="2">
    <source>
        <dbReference type="EMBL" id="KAB8249285.1"/>
    </source>
</evidence>